<protein>
    <submittedName>
        <fullName evidence="6">AcrR family transcriptional regulator</fullName>
    </submittedName>
</protein>
<dbReference type="PANTHER" id="PTHR30055">
    <property type="entry name" value="HTH-TYPE TRANSCRIPTIONAL REGULATOR RUTR"/>
    <property type="match status" value="1"/>
</dbReference>
<dbReference type="RefSeq" id="WP_185055593.1">
    <property type="nucleotide sequence ID" value="NZ_BAABIX010000033.1"/>
</dbReference>
<organism evidence="6 7">
    <name type="scientific">Thermocatellispora tengchongensis</name>
    <dbReference type="NCBI Taxonomy" id="1073253"/>
    <lineage>
        <taxon>Bacteria</taxon>
        <taxon>Bacillati</taxon>
        <taxon>Actinomycetota</taxon>
        <taxon>Actinomycetes</taxon>
        <taxon>Streptosporangiales</taxon>
        <taxon>Streptosporangiaceae</taxon>
        <taxon>Thermocatellispora</taxon>
    </lineage>
</organism>
<evidence type="ECO:0000313" key="6">
    <source>
        <dbReference type="EMBL" id="MBB5138729.1"/>
    </source>
</evidence>
<dbReference type="SUPFAM" id="SSF46689">
    <property type="entry name" value="Homeodomain-like"/>
    <property type="match status" value="1"/>
</dbReference>
<comment type="caution">
    <text evidence="6">The sequence shown here is derived from an EMBL/GenBank/DDBJ whole genome shotgun (WGS) entry which is preliminary data.</text>
</comment>
<reference evidence="6 7" key="1">
    <citation type="submission" date="2020-08" db="EMBL/GenBank/DDBJ databases">
        <title>Genomic Encyclopedia of Type Strains, Phase IV (KMG-IV): sequencing the most valuable type-strain genomes for metagenomic binning, comparative biology and taxonomic classification.</title>
        <authorList>
            <person name="Goeker M."/>
        </authorList>
    </citation>
    <scope>NUCLEOTIDE SEQUENCE [LARGE SCALE GENOMIC DNA]</scope>
    <source>
        <strain evidence="6 7">DSM 45615</strain>
    </source>
</reference>
<evidence type="ECO:0000313" key="7">
    <source>
        <dbReference type="Proteomes" id="UP000578449"/>
    </source>
</evidence>
<evidence type="ECO:0000256" key="2">
    <source>
        <dbReference type="ARBA" id="ARBA00023125"/>
    </source>
</evidence>
<dbReference type="Proteomes" id="UP000578449">
    <property type="component" value="Unassembled WGS sequence"/>
</dbReference>
<dbReference type="InterPro" id="IPR049445">
    <property type="entry name" value="TetR_SbtR-like_C"/>
</dbReference>
<accession>A0A840PIC3</accession>
<dbReference type="GO" id="GO:0003700">
    <property type="term" value="F:DNA-binding transcription factor activity"/>
    <property type="evidence" value="ECO:0007669"/>
    <property type="project" value="TreeGrafter"/>
</dbReference>
<dbReference type="EMBL" id="JACHGN010000025">
    <property type="protein sequence ID" value="MBB5138729.1"/>
    <property type="molecule type" value="Genomic_DNA"/>
</dbReference>
<dbReference type="Gene3D" id="1.10.357.10">
    <property type="entry name" value="Tetracycline Repressor, domain 2"/>
    <property type="match status" value="1"/>
</dbReference>
<dbReference type="SUPFAM" id="SSF48498">
    <property type="entry name" value="Tetracyclin repressor-like, C-terminal domain"/>
    <property type="match status" value="1"/>
</dbReference>
<dbReference type="PROSITE" id="PS50977">
    <property type="entry name" value="HTH_TETR_2"/>
    <property type="match status" value="1"/>
</dbReference>
<dbReference type="PANTHER" id="PTHR30055:SF234">
    <property type="entry name" value="HTH-TYPE TRANSCRIPTIONAL REGULATOR BETI"/>
    <property type="match status" value="1"/>
</dbReference>
<feature type="DNA-binding region" description="H-T-H motif" evidence="4">
    <location>
        <begin position="35"/>
        <end position="54"/>
    </location>
</feature>
<gene>
    <name evidence="6" type="ORF">HNP84_008487</name>
</gene>
<proteinExistence type="predicted"/>
<keyword evidence="7" id="KW-1185">Reference proteome</keyword>
<keyword evidence="2 4" id="KW-0238">DNA-binding</keyword>
<dbReference type="Pfam" id="PF21597">
    <property type="entry name" value="TetR_C_43"/>
    <property type="match status" value="1"/>
</dbReference>
<sequence length="194" mass="20556">MPDTTAPMRADARRNYDLLLEAARAAFAEHGVDASLRDVARRAGVGIGTLYRHFPTREALVEALLSHRFEHLRDRAHALLTAPDPTDALLEWLTALTLGSATYRGLPESVMSALSDDTSDLHASCVAMRAAGEALLTRAQQAGSVRPDVTINEVLALCAGIAWSAEHSAGTALPTRLLTLAMTGMTTPGTAEGA</sequence>
<dbReference type="GO" id="GO:0000976">
    <property type="term" value="F:transcription cis-regulatory region binding"/>
    <property type="evidence" value="ECO:0007669"/>
    <property type="project" value="TreeGrafter"/>
</dbReference>
<evidence type="ECO:0000256" key="4">
    <source>
        <dbReference type="PROSITE-ProRule" id="PRU00335"/>
    </source>
</evidence>
<dbReference type="AlphaFoldDB" id="A0A840PIC3"/>
<keyword evidence="1" id="KW-0805">Transcription regulation</keyword>
<evidence type="ECO:0000256" key="3">
    <source>
        <dbReference type="ARBA" id="ARBA00023163"/>
    </source>
</evidence>
<evidence type="ECO:0000259" key="5">
    <source>
        <dbReference type="PROSITE" id="PS50977"/>
    </source>
</evidence>
<keyword evidence="3" id="KW-0804">Transcription</keyword>
<dbReference type="InterPro" id="IPR009057">
    <property type="entry name" value="Homeodomain-like_sf"/>
</dbReference>
<feature type="domain" description="HTH tetR-type" evidence="5">
    <location>
        <begin position="13"/>
        <end position="72"/>
    </location>
</feature>
<dbReference type="Pfam" id="PF00440">
    <property type="entry name" value="TetR_N"/>
    <property type="match status" value="1"/>
</dbReference>
<name>A0A840PIC3_9ACTN</name>
<dbReference type="InterPro" id="IPR050109">
    <property type="entry name" value="HTH-type_TetR-like_transc_reg"/>
</dbReference>
<dbReference type="InterPro" id="IPR036271">
    <property type="entry name" value="Tet_transcr_reg_TetR-rel_C_sf"/>
</dbReference>
<dbReference type="InterPro" id="IPR001647">
    <property type="entry name" value="HTH_TetR"/>
</dbReference>
<dbReference type="PRINTS" id="PR00455">
    <property type="entry name" value="HTHTETR"/>
</dbReference>
<evidence type="ECO:0000256" key="1">
    <source>
        <dbReference type="ARBA" id="ARBA00023015"/>
    </source>
</evidence>